<organism evidence="2 3">
    <name type="scientific">Podarcis lilfordi</name>
    <name type="common">Lilford's wall lizard</name>
    <dbReference type="NCBI Taxonomy" id="74358"/>
    <lineage>
        <taxon>Eukaryota</taxon>
        <taxon>Metazoa</taxon>
        <taxon>Chordata</taxon>
        <taxon>Craniata</taxon>
        <taxon>Vertebrata</taxon>
        <taxon>Euteleostomi</taxon>
        <taxon>Lepidosauria</taxon>
        <taxon>Squamata</taxon>
        <taxon>Bifurcata</taxon>
        <taxon>Unidentata</taxon>
        <taxon>Episquamata</taxon>
        <taxon>Laterata</taxon>
        <taxon>Lacertibaenia</taxon>
        <taxon>Lacertidae</taxon>
        <taxon>Podarcis</taxon>
    </lineage>
</organism>
<feature type="compositionally biased region" description="Low complexity" evidence="1">
    <location>
        <begin position="94"/>
        <end position="114"/>
    </location>
</feature>
<evidence type="ECO:0000313" key="2">
    <source>
        <dbReference type="EMBL" id="CAI5776574.1"/>
    </source>
</evidence>
<feature type="region of interest" description="Disordered" evidence="1">
    <location>
        <begin position="1"/>
        <end position="148"/>
    </location>
</feature>
<dbReference type="Proteomes" id="UP001178461">
    <property type="component" value="Chromosome 6"/>
</dbReference>
<feature type="compositionally biased region" description="Polar residues" evidence="1">
    <location>
        <begin position="129"/>
        <end position="145"/>
    </location>
</feature>
<gene>
    <name evidence="2" type="ORF">PODLI_1B024421</name>
</gene>
<dbReference type="EMBL" id="OX395131">
    <property type="protein sequence ID" value="CAI5776574.1"/>
    <property type="molecule type" value="Genomic_DNA"/>
</dbReference>
<feature type="compositionally biased region" description="Basic residues" evidence="1">
    <location>
        <begin position="115"/>
        <end position="126"/>
    </location>
</feature>
<sequence>MQKRTRKMEQSFLLASNRPEQGRPLPTFLDQSPRRSPHLQQPVARLLHGEALGGGRGSPDDHADGLGVRVLESQASEARRAHADGAEAEHGRRAAAAAPGRQDSPSGAPSLPRPASRRPWLRRPRSNSHTQSILHRAQQRTVQRNYSKRFGVQRKLSLLRTASS</sequence>
<protein>
    <submittedName>
        <fullName evidence="2">Uncharacterized protein</fullName>
    </submittedName>
</protein>
<keyword evidence="3" id="KW-1185">Reference proteome</keyword>
<evidence type="ECO:0000256" key="1">
    <source>
        <dbReference type="SAM" id="MobiDB-lite"/>
    </source>
</evidence>
<accession>A0AA35P695</accession>
<proteinExistence type="predicted"/>
<reference evidence="2" key="1">
    <citation type="submission" date="2022-12" db="EMBL/GenBank/DDBJ databases">
        <authorList>
            <person name="Alioto T."/>
            <person name="Alioto T."/>
            <person name="Gomez Garrido J."/>
        </authorList>
    </citation>
    <scope>NUCLEOTIDE SEQUENCE</scope>
</reference>
<name>A0AA35P695_9SAUR</name>
<evidence type="ECO:0000313" key="3">
    <source>
        <dbReference type="Proteomes" id="UP001178461"/>
    </source>
</evidence>
<feature type="compositionally biased region" description="Basic and acidic residues" evidence="1">
    <location>
        <begin position="77"/>
        <end position="92"/>
    </location>
</feature>
<dbReference type="AlphaFoldDB" id="A0AA35P695"/>